<proteinExistence type="predicted"/>
<keyword evidence="2" id="KW-0472">Membrane</keyword>
<feature type="compositionally biased region" description="Polar residues" evidence="1">
    <location>
        <begin position="62"/>
        <end position="72"/>
    </location>
</feature>
<dbReference type="HOGENOM" id="CLU_2724477_0_0_1"/>
<protein>
    <submittedName>
        <fullName evidence="3">Uncharacterized protein</fullName>
    </submittedName>
</protein>
<accession>G0MDJ2</accession>
<keyword evidence="2" id="KW-1133">Transmembrane helix</keyword>
<sequence>MSPPESPCYPIWVLRSFIILAFVHWIMYLYSFFVCVKVRARYQLLKELLKSKKNKGKKTPAGGQTTTTGEQP</sequence>
<gene>
    <name evidence="3" type="ORF">CAEBREN_17704</name>
</gene>
<feature type="region of interest" description="Disordered" evidence="1">
    <location>
        <begin position="53"/>
        <end position="72"/>
    </location>
</feature>
<dbReference type="AlphaFoldDB" id="G0MDJ2"/>
<keyword evidence="2" id="KW-0812">Transmembrane</keyword>
<dbReference type="EMBL" id="GL379790">
    <property type="protein sequence ID" value="EGT49756.1"/>
    <property type="molecule type" value="Genomic_DNA"/>
</dbReference>
<evidence type="ECO:0000313" key="4">
    <source>
        <dbReference type="Proteomes" id="UP000008068"/>
    </source>
</evidence>
<evidence type="ECO:0000256" key="1">
    <source>
        <dbReference type="SAM" id="MobiDB-lite"/>
    </source>
</evidence>
<dbReference type="InParanoid" id="G0MDJ2"/>
<evidence type="ECO:0000256" key="2">
    <source>
        <dbReference type="SAM" id="Phobius"/>
    </source>
</evidence>
<name>G0MDJ2_CAEBE</name>
<keyword evidence="4" id="KW-1185">Reference proteome</keyword>
<dbReference type="Proteomes" id="UP000008068">
    <property type="component" value="Unassembled WGS sequence"/>
</dbReference>
<organism evidence="4">
    <name type="scientific">Caenorhabditis brenneri</name>
    <name type="common">Nematode worm</name>
    <dbReference type="NCBI Taxonomy" id="135651"/>
    <lineage>
        <taxon>Eukaryota</taxon>
        <taxon>Metazoa</taxon>
        <taxon>Ecdysozoa</taxon>
        <taxon>Nematoda</taxon>
        <taxon>Chromadorea</taxon>
        <taxon>Rhabditida</taxon>
        <taxon>Rhabditina</taxon>
        <taxon>Rhabditomorpha</taxon>
        <taxon>Rhabditoidea</taxon>
        <taxon>Rhabditidae</taxon>
        <taxon>Peloderinae</taxon>
        <taxon>Caenorhabditis</taxon>
    </lineage>
</organism>
<reference evidence="4" key="1">
    <citation type="submission" date="2011-07" db="EMBL/GenBank/DDBJ databases">
        <authorList>
            <consortium name="Caenorhabditis brenneri Sequencing and Analysis Consortium"/>
            <person name="Wilson R.K."/>
        </authorList>
    </citation>
    <scope>NUCLEOTIDE SEQUENCE [LARGE SCALE GENOMIC DNA]</scope>
    <source>
        <strain evidence="4">PB2801</strain>
    </source>
</reference>
<evidence type="ECO:0000313" key="3">
    <source>
        <dbReference type="EMBL" id="EGT49756.1"/>
    </source>
</evidence>
<feature type="transmembrane region" description="Helical" evidence="2">
    <location>
        <begin position="12"/>
        <end position="36"/>
    </location>
</feature>